<organism evidence="2 3">
    <name type="scientific">Paractinoplanes durhamensis</name>
    <dbReference type="NCBI Taxonomy" id="113563"/>
    <lineage>
        <taxon>Bacteria</taxon>
        <taxon>Bacillati</taxon>
        <taxon>Actinomycetota</taxon>
        <taxon>Actinomycetes</taxon>
        <taxon>Micromonosporales</taxon>
        <taxon>Micromonosporaceae</taxon>
        <taxon>Paractinoplanes</taxon>
    </lineage>
</organism>
<evidence type="ECO:0000259" key="1">
    <source>
        <dbReference type="Pfam" id="PF04480"/>
    </source>
</evidence>
<evidence type="ECO:0000313" key="3">
    <source>
        <dbReference type="Proteomes" id="UP000637628"/>
    </source>
</evidence>
<evidence type="ECO:0000313" key="2">
    <source>
        <dbReference type="EMBL" id="GIE04384.1"/>
    </source>
</evidence>
<dbReference type="InterPro" id="IPR007569">
    <property type="entry name" value="DUF559"/>
</dbReference>
<sequence length="331" mass="36676">MRESLRMRNVPGPEADEVEWVVFEQAAVLTTAQAGRLLGPGIVRGHLRQCRWRRICRGVLLAENGRLRRDQQLWVAVLVAGRGGRLAGAAAAIEGGVQGLRNEPIDVLVPAERGRSIRLPRLPADMVQVRVHRTTVLPANHQHVGQPPRTTVARAVIDGAAWAGSDDEARFLITRAHQQGRVTVDELRAVYDVLPRVRRRRLITTTVADIAGGATALSEIDLLALCRRHRLPTPDLQVRRTDEAGRNRFVDAHWANARLLVEVDGSHHMEVRQWTDDMLRQNQIWISGDRILRFPASLVRSDPVAVAGQIRAALLAARHLPGFDAAEKPAA</sequence>
<reference evidence="2 3" key="1">
    <citation type="submission" date="2021-01" db="EMBL/GenBank/DDBJ databases">
        <title>Whole genome shotgun sequence of Actinoplanes durhamensis NBRC 14914.</title>
        <authorList>
            <person name="Komaki H."/>
            <person name="Tamura T."/>
        </authorList>
    </citation>
    <scope>NUCLEOTIDE SEQUENCE [LARGE SCALE GENOMIC DNA]</scope>
    <source>
        <strain evidence="2 3">NBRC 14914</strain>
    </source>
</reference>
<dbReference type="EMBL" id="BOML01000044">
    <property type="protein sequence ID" value="GIE04384.1"/>
    <property type="molecule type" value="Genomic_DNA"/>
</dbReference>
<dbReference type="Proteomes" id="UP000637628">
    <property type="component" value="Unassembled WGS sequence"/>
</dbReference>
<proteinExistence type="predicted"/>
<gene>
    <name evidence="2" type="ORF">Adu01nite_57340</name>
</gene>
<accession>A0ABQ3Z3K0</accession>
<keyword evidence="3" id="KW-1185">Reference proteome</keyword>
<name>A0ABQ3Z3K0_9ACTN</name>
<comment type="caution">
    <text evidence="2">The sequence shown here is derived from an EMBL/GenBank/DDBJ whole genome shotgun (WGS) entry which is preliminary data.</text>
</comment>
<feature type="domain" description="DUF559" evidence="1">
    <location>
        <begin position="218"/>
        <end position="314"/>
    </location>
</feature>
<protein>
    <recommendedName>
        <fullName evidence="1">DUF559 domain-containing protein</fullName>
    </recommendedName>
</protein>
<dbReference type="Pfam" id="PF04480">
    <property type="entry name" value="DUF559"/>
    <property type="match status" value="1"/>
</dbReference>